<evidence type="ECO:0000313" key="4">
    <source>
        <dbReference type="EMBL" id="MBL0004158.1"/>
    </source>
</evidence>
<evidence type="ECO:0000313" key="6">
    <source>
        <dbReference type="Proteomes" id="UP000726105"/>
    </source>
</evidence>
<sequence length="99" mass="10750">MAVGDYVKINHGDIEQQATALAAMKNELEENFKRAQAQVVSLNESGAFQGLSGSSFTEEYAKWTTSITTTLQLMEQFGQHLGKTSKAFAEVDAAFSLKG</sequence>
<name>A0A935M7F1_9MICO</name>
<dbReference type="Proteomes" id="UP000886632">
    <property type="component" value="Unassembled WGS sequence"/>
</dbReference>
<comment type="caution">
    <text evidence="3">The sequence shown here is derived from an EMBL/GenBank/DDBJ whole genome shotgun (WGS) entry which is preliminary data.</text>
</comment>
<dbReference type="InterPro" id="IPR036689">
    <property type="entry name" value="ESAT-6-like_sf"/>
</dbReference>
<dbReference type="EMBL" id="JADKGK010000020">
    <property type="protein sequence ID" value="MBL0004158.1"/>
    <property type="molecule type" value="Genomic_DNA"/>
</dbReference>
<gene>
    <name evidence="2" type="ORF">IPF40_00290</name>
    <name evidence="3" type="ORF">IPI13_11995</name>
    <name evidence="4" type="ORF">IPP00_09280</name>
</gene>
<accession>A0A935M7F1</accession>
<dbReference type="Proteomes" id="UP000726105">
    <property type="component" value="Unassembled WGS sequence"/>
</dbReference>
<feature type="coiled-coil region" evidence="1">
    <location>
        <begin position="11"/>
        <end position="45"/>
    </location>
</feature>
<protein>
    <submittedName>
        <fullName evidence="3">WXG100 family type VII secretion target</fullName>
    </submittedName>
</protein>
<dbReference type="Proteomes" id="UP000718281">
    <property type="component" value="Unassembled WGS sequence"/>
</dbReference>
<proteinExistence type="predicted"/>
<dbReference type="EMBL" id="JADIXZ010000001">
    <property type="protein sequence ID" value="MBK6299534.1"/>
    <property type="molecule type" value="Genomic_DNA"/>
</dbReference>
<organism evidence="3 6">
    <name type="scientific">Candidatus Phosphoribacter hodrii</name>
    <dbReference type="NCBI Taxonomy" id="2953743"/>
    <lineage>
        <taxon>Bacteria</taxon>
        <taxon>Bacillati</taxon>
        <taxon>Actinomycetota</taxon>
        <taxon>Actinomycetes</taxon>
        <taxon>Micrococcales</taxon>
        <taxon>Dermatophilaceae</taxon>
        <taxon>Candidatus Phosphoribacter</taxon>
    </lineage>
</organism>
<reference evidence="5 6" key="1">
    <citation type="submission" date="2020-10" db="EMBL/GenBank/DDBJ databases">
        <title>Connecting structure to function with the recovery of over 1000 high-quality activated sludge metagenome-assembled genomes encoding full-length rRNA genes using long-read sequencing.</title>
        <authorList>
            <person name="Singleton C.M."/>
            <person name="Petriglieri F."/>
            <person name="Kristensen J.M."/>
            <person name="Kirkegaard R.H."/>
            <person name="Michaelsen T.Y."/>
            <person name="Andersen M.H."/>
            <person name="Karst S.M."/>
            <person name="Dueholm M.S."/>
            <person name="Nielsen P.H."/>
            <person name="Albertsen M."/>
        </authorList>
    </citation>
    <scope>NUCLEOTIDE SEQUENCE [LARGE SCALE GENOMIC DNA]</scope>
    <source>
        <strain evidence="2">AalE_18-Q3-R2-46_BAT3C.188</strain>
        <strain evidence="3">Ega_18-Q3-R5-49_MAXAC.001</strain>
        <strain evidence="4">Ribe_18-Q3-R11-54_MAXAC.001</strain>
    </source>
</reference>
<evidence type="ECO:0000313" key="3">
    <source>
        <dbReference type="EMBL" id="MBK7273849.1"/>
    </source>
</evidence>
<dbReference type="InterPro" id="IPR010310">
    <property type="entry name" value="T7SS_ESAT-6-like"/>
</dbReference>
<evidence type="ECO:0000313" key="5">
    <source>
        <dbReference type="Proteomes" id="UP000718281"/>
    </source>
</evidence>
<dbReference type="SUPFAM" id="SSF140453">
    <property type="entry name" value="EsxAB dimer-like"/>
    <property type="match status" value="1"/>
</dbReference>
<dbReference type="AlphaFoldDB" id="A0A935M7F1"/>
<dbReference type="Gene3D" id="1.10.287.1060">
    <property type="entry name" value="ESAT-6-like"/>
    <property type="match status" value="1"/>
</dbReference>
<evidence type="ECO:0000313" key="2">
    <source>
        <dbReference type="EMBL" id="MBK6299534.1"/>
    </source>
</evidence>
<dbReference type="EMBL" id="JADJIB010000004">
    <property type="protein sequence ID" value="MBK7273849.1"/>
    <property type="molecule type" value="Genomic_DNA"/>
</dbReference>
<evidence type="ECO:0000256" key="1">
    <source>
        <dbReference type="SAM" id="Coils"/>
    </source>
</evidence>
<dbReference type="Pfam" id="PF06013">
    <property type="entry name" value="WXG100"/>
    <property type="match status" value="1"/>
</dbReference>
<keyword evidence="1" id="KW-0175">Coiled coil</keyword>